<gene>
    <name evidence="2" type="ORF">URODEC1_LOCUS90998</name>
</gene>
<dbReference type="EMBL" id="OZ075145">
    <property type="protein sequence ID" value="CAL5049421.1"/>
    <property type="molecule type" value="Genomic_DNA"/>
</dbReference>
<name>A0ABC9E3Y3_9POAL</name>
<dbReference type="AlphaFoldDB" id="A0ABC9E3Y3"/>
<evidence type="ECO:0000313" key="3">
    <source>
        <dbReference type="Proteomes" id="UP001497457"/>
    </source>
</evidence>
<protein>
    <submittedName>
        <fullName evidence="2">Uncharacterized protein</fullName>
    </submittedName>
</protein>
<reference evidence="2" key="1">
    <citation type="submission" date="2024-10" db="EMBL/GenBank/DDBJ databases">
        <authorList>
            <person name="Ryan C."/>
        </authorList>
    </citation>
    <scope>NUCLEOTIDE SEQUENCE [LARGE SCALE GENOMIC DNA]</scope>
</reference>
<organism evidence="2 3">
    <name type="scientific">Urochloa decumbens</name>
    <dbReference type="NCBI Taxonomy" id="240449"/>
    <lineage>
        <taxon>Eukaryota</taxon>
        <taxon>Viridiplantae</taxon>
        <taxon>Streptophyta</taxon>
        <taxon>Embryophyta</taxon>
        <taxon>Tracheophyta</taxon>
        <taxon>Spermatophyta</taxon>
        <taxon>Magnoliopsida</taxon>
        <taxon>Liliopsida</taxon>
        <taxon>Poales</taxon>
        <taxon>Poaceae</taxon>
        <taxon>PACMAD clade</taxon>
        <taxon>Panicoideae</taxon>
        <taxon>Panicodae</taxon>
        <taxon>Paniceae</taxon>
        <taxon>Melinidinae</taxon>
        <taxon>Urochloa</taxon>
    </lineage>
</organism>
<feature type="transmembrane region" description="Helical" evidence="1">
    <location>
        <begin position="73"/>
        <end position="95"/>
    </location>
</feature>
<feature type="transmembrane region" description="Helical" evidence="1">
    <location>
        <begin position="102"/>
        <end position="121"/>
    </location>
</feature>
<evidence type="ECO:0000256" key="1">
    <source>
        <dbReference type="SAM" id="Phobius"/>
    </source>
</evidence>
<evidence type="ECO:0000313" key="2">
    <source>
        <dbReference type="EMBL" id="CAL5049421.1"/>
    </source>
</evidence>
<dbReference type="Proteomes" id="UP001497457">
    <property type="component" value="Chromosome 35b"/>
</dbReference>
<keyword evidence="3" id="KW-1185">Reference proteome</keyword>
<proteinExistence type="predicted"/>
<feature type="transmembrane region" description="Helical" evidence="1">
    <location>
        <begin position="44"/>
        <end position="61"/>
    </location>
</feature>
<sequence length="123" mass="13052">MEREGVPNYLGEQEAAAVAAPDERRRVERPHAAEGQLFLDAGRVLMLWGWGALAAVSTAASSQPDLDASSSAVHALFGLVLWLAGVFLVALVFVAHRRFPRAVLVGAVVVASAVTGCFFPPRN</sequence>
<accession>A0ABC9E3Y3</accession>
<keyword evidence="1" id="KW-0812">Transmembrane</keyword>
<keyword evidence="1" id="KW-0472">Membrane</keyword>
<keyword evidence="1" id="KW-1133">Transmembrane helix</keyword>